<reference evidence="1" key="1">
    <citation type="submission" date="2014-09" db="EMBL/GenBank/DDBJ databases">
        <authorList>
            <person name="Magalhaes I.L.F."/>
            <person name="Oliveira U."/>
            <person name="Santos F.R."/>
            <person name="Vidigal T.H.D.A."/>
            <person name="Brescovit A.D."/>
            <person name="Santos A.J."/>
        </authorList>
    </citation>
    <scope>NUCLEOTIDE SEQUENCE</scope>
    <source>
        <tissue evidence="1">Shoot tissue taken approximately 20 cm above the soil surface</tissue>
    </source>
</reference>
<proteinExistence type="predicted"/>
<dbReference type="EMBL" id="GBRH01159819">
    <property type="protein sequence ID" value="JAE38077.1"/>
    <property type="molecule type" value="Transcribed_RNA"/>
</dbReference>
<reference evidence="1" key="2">
    <citation type="journal article" date="2015" name="Data Brief">
        <title>Shoot transcriptome of the giant reed, Arundo donax.</title>
        <authorList>
            <person name="Barrero R.A."/>
            <person name="Guerrero F.D."/>
            <person name="Moolhuijzen P."/>
            <person name="Goolsby J.A."/>
            <person name="Tidwell J."/>
            <person name="Bellgard S.E."/>
            <person name="Bellgard M.I."/>
        </authorList>
    </citation>
    <scope>NUCLEOTIDE SEQUENCE</scope>
    <source>
        <tissue evidence="1">Shoot tissue taken approximately 20 cm above the soil surface</tissue>
    </source>
</reference>
<sequence length="71" mass="8193">MHLAGVHHQHFQLYLLRNQTPPRIDKLKGHQVHKSFQMLFCVLLKVQKVSLQLMTGSHPAKHEDALSAPLY</sequence>
<protein>
    <submittedName>
        <fullName evidence="1">Uncharacterized protein</fullName>
    </submittedName>
</protein>
<name>A0A0A9HMY3_ARUDO</name>
<accession>A0A0A9HMY3</accession>
<evidence type="ECO:0000313" key="1">
    <source>
        <dbReference type="EMBL" id="JAE38077.1"/>
    </source>
</evidence>
<organism evidence="1">
    <name type="scientific">Arundo donax</name>
    <name type="common">Giant reed</name>
    <name type="synonym">Donax arundinaceus</name>
    <dbReference type="NCBI Taxonomy" id="35708"/>
    <lineage>
        <taxon>Eukaryota</taxon>
        <taxon>Viridiplantae</taxon>
        <taxon>Streptophyta</taxon>
        <taxon>Embryophyta</taxon>
        <taxon>Tracheophyta</taxon>
        <taxon>Spermatophyta</taxon>
        <taxon>Magnoliopsida</taxon>
        <taxon>Liliopsida</taxon>
        <taxon>Poales</taxon>
        <taxon>Poaceae</taxon>
        <taxon>PACMAD clade</taxon>
        <taxon>Arundinoideae</taxon>
        <taxon>Arundineae</taxon>
        <taxon>Arundo</taxon>
    </lineage>
</organism>
<dbReference type="AlphaFoldDB" id="A0A0A9HMY3"/>